<name>D8QCT7_SCHCM</name>
<feature type="transmembrane region" description="Helical" evidence="17">
    <location>
        <begin position="23"/>
        <end position="42"/>
    </location>
</feature>
<evidence type="ECO:0000313" key="20">
    <source>
        <dbReference type="Proteomes" id="UP000007431"/>
    </source>
</evidence>
<evidence type="ECO:0000256" key="13">
    <source>
        <dbReference type="ARBA" id="ARBA00022989"/>
    </source>
</evidence>
<dbReference type="KEGG" id="scm:SCHCO_02375157"/>
<evidence type="ECO:0000256" key="15">
    <source>
        <dbReference type="PROSITE-ProRule" id="PRU00175"/>
    </source>
</evidence>
<dbReference type="PANTHER" id="PTHR22763:SF184">
    <property type="entry name" value="E3 UBIQUITIN-PROTEIN LIGASE SYNOVIOLIN"/>
    <property type="match status" value="1"/>
</dbReference>
<keyword evidence="13 17" id="KW-1133">Transmembrane helix</keyword>
<comment type="catalytic activity">
    <reaction evidence="1">
        <text>S-ubiquitinyl-[E2 ubiquitin-conjugating enzyme]-L-cysteine + [acceptor protein]-L-lysine = [E2 ubiquitin-conjugating enzyme]-L-cysteine + N(6)-ubiquitinyl-[acceptor protein]-L-lysine.</text>
        <dbReference type="EC" id="2.3.2.27"/>
    </reaction>
</comment>
<dbReference type="SUPFAM" id="SSF57850">
    <property type="entry name" value="RING/U-box"/>
    <property type="match status" value="1"/>
</dbReference>
<evidence type="ECO:0000256" key="6">
    <source>
        <dbReference type="ARBA" id="ARBA00022679"/>
    </source>
</evidence>
<dbReference type="SMART" id="SM00184">
    <property type="entry name" value="RING"/>
    <property type="match status" value="1"/>
</dbReference>
<feature type="transmembrane region" description="Helical" evidence="17">
    <location>
        <begin position="253"/>
        <end position="274"/>
    </location>
</feature>
<keyword evidence="20" id="KW-1185">Reference proteome</keyword>
<dbReference type="Proteomes" id="UP000007431">
    <property type="component" value="Unassembled WGS sequence"/>
</dbReference>
<evidence type="ECO:0000256" key="9">
    <source>
        <dbReference type="ARBA" id="ARBA00022771"/>
    </source>
</evidence>
<dbReference type="OrthoDB" id="7759664at2759"/>
<keyword evidence="11" id="KW-0256">Endoplasmic reticulum</keyword>
<dbReference type="InterPro" id="IPR013083">
    <property type="entry name" value="Znf_RING/FYVE/PHD"/>
</dbReference>
<evidence type="ECO:0000256" key="3">
    <source>
        <dbReference type="ARBA" id="ARBA00004906"/>
    </source>
</evidence>
<keyword evidence="12" id="KW-0862">Zinc</keyword>
<dbReference type="Pfam" id="PF25563">
    <property type="entry name" value="TPR_SYVN1_N"/>
    <property type="match status" value="1"/>
</dbReference>
<feature type="region of interest" description="Disordered" evidence="16">
    <location>
        <begin position="591"/>
        <end position="644"/>
    </location>
</feature>
<dbReference type="GO" id="GO:0008270">
    <property type="term" value="F:zinc ion binding"/>
    <property type="evidence" value="ECO:0007669"/>
    <property type="project" value="UniProtKB-KW"/>
</dbReference>
<feature type="compositionally biased region" description="Low complexity" evidence="16">
    <location>
        <begin position="397"/>
        <end position="419"/>
    </location>
</feature>
<dbReference type="HOGENOM" id="CLU_009169_2_0_1"/>
<dbReference type="STRING" id="578458.D8QCT7"/>
<accession>D8QCT7</accession>
<keyword evidence="6" id="KW-0808">Transferase</keyword>
<feature type="domain" description="RING-type" evidence="18">
    <location>
        <begin position="321"/>
        <end position="377"/>
    </location>
</feature>
<feature type="compositionally biased region" description="Low complexity" evidence="16">
    <location>
        <begin position="446"/>
        <end position="461"/>
    </location>
</feature>
<keyword evidence="9 15" id="KW-0863">Zinc-finger</keyword>
<dbReference type="PROSITE" id="PS50089">
    <property type="entry name" value="ZF_RING_2"/>
    <property type="match status" value="1"/>
</dbReference>
<evidence type="ECO:0000256" key="8">
    <source>
        <dbReference type="ARBA" id="ARBA00022723"/>
    </source>
</evidence>
<dbReference type="OMA" id="MTFFMII"/>
<dbReference type="GeneID" id="9591310"/>
<feature type="compositionally biased region" description="Polar residues" evidence="16">
    <location>
        <begin position="726"/>
        <end position="735"/>
    </location>
</feature>
<organism evidence="20">
    <name type="scientific">Schizophyllum commune (strain H4-8 / FGSC 9210)</name>
    <name type="common">Split gill fungus</name>
    <dbReference type="NCBI Taxonomy" id="578458"/>
    <lineage>
        <taxon>Eukaryota</taxon>
        <taxon>Fungi</taxon>
        <taxon>Dikarya</taxon>
        <taxon>Basidiomycota</taxon>
        <taxon>Agaricomycotina</taxon>
        <taxon>Agaricomycetes</taxon>
        <taxon>Agaricomycetidae</taxon>
        <taxon>Agaricales</taxon>
        <taxon>Schizophyllaceae</taxon>
        <taxon>Schizophyllum</taxon>
    </lineage>
</organism>
<proteinExistence type="inferred from homology"/>
<evidence type="ECO:0000259" key="18">
    <source>
        <dbReference type="PROSITE" id="PS50089"/>
    </source>
</evidence>
<dbReference type="InterPro" id="IPR001841">
    <property type="entry name" value="Znf_RING"/>
</dbReference>
<dbReference type="Pfam" id="PF12678">
    <property type="entry name" value="zf-rbx1"/>
    <property type="match status" value="1"/>
</dbReference>
<evidence type="ECO:0000256" key="12">
    <source>
        <dbReference type="ARBA" id="ARBA00022833"/>
    </source>
</evidence>
<dbReference type="GO" id="GO:0005789">
    <property type="term" value="C:endoplasmic reticulum membrane"/>
    <property type="evidence" value="ECO:0007669"/>
    <property type="project" value="UniProtKB-SubCell"/>
</dbReference>
<reference evidence="19 20" key="1">
    <citation type="journal article" date="2010" name="Nat. Biotechnol.">
        <title>Genome sequence of the model mushroom Schizophyllum commune.</title>
        <authorList>
            <person name="Ohm R.A."/>
            <person name="de Jong J.F."/>
            <person name="Lugones L.G."/>
            <person name="Aerts A."/>
            <person name="Kothe E."/>
            <person name="Stajich J.E."/>
            <person name="de Vries R.P."/>
            <person name="Record E."/>
            <person name="Levasseur A."/>
            <person name="Baker S.E."/>
            <person name="Bartholomew K.A."/>
            <person name="Coutinho P.M."/>
            <person name="Erdmann S."/>
            <person name="Fowler T.J."/>
            <person name="Gathman A.C."/>
            <person name="Lombard V."/>
            <person name="Henrissat B."/>
            <person name="Knabe N."/>
            <person name="Kuees U."/>
            <person name="Lilly W.W."/>
            <person name="Lindquist E."/>
            <person name="Lucas S."/>
            <person name="Magnuson J.K."/>
            <person name="Piumi F."/>
            <person name="Raudaskoski M."/>
            <person name="Salamov A."/>
            <person name="Schmutz J."/>
            <person name="Schwarze F.W.M.R."/>
            <person name="vanKuyk P.A."/>
            <person name="Horton J.S."/>
            <person name="Grigoriev I.V."/>
            <person name="Woesten H.A.B."/>
        </authorList>
    </citation>
    <scope>NUCLEOTIDE SEQUENCE [LARGE SCALE GENOMIC DNA]</scope>
    <source>
        <strain evidence="20">H4-8 / FGSC 9210</strain>
    </source>
</reference>
<evidence type="ECO:0000256" key="11">
    <source>
        <dbReference type="ARBA" id="ARBA00022824"/>
    </source>
</evidence>
<dbReference type="EC" id="2.3.2.27" evidence="5"/>
<dbReference type="InterPro" id="IPR058051">
    <property type="entry name" value="Znf_RING_synoviolin"/>
</dbReference>
<dbReference type="Gene3D" id="3.30.40.10">
    <property type="entry name" value="Zinc/RING finger domain, C3HC4 (zinc finger)"/>
    <property type="match status" value="1"/>
</dbReference>
<feature type="compositionally biased region" description="Low complexity" evidence="16">
    <location>
        <begin position="534"/>
        <end position="572"/>
    </location>
</feature>
<evidence type="ECO:0000256" key="1">
    <source>
        <dbReference type="ARBA" id="ARBA00000900"/>
    </source>
</evidence>
<dbReference type="CDD" id="cd16479">
    <property type="entry name" value="RING-H2_synoviolin"/>
    <property type="match status" value="1"/>
</dbReference>
<evidence type="ECO:0000256" key="2">
    <source>
        <dbReference type="ARBA" id="ARBA00004477"/>
    </source>
</evidence>
<evidence type="ECO:0000256" key="16">
    <source>
        <dbReference type="SAM" id="MobiDB-lite"/>
    </source>
</evidence>
<dbReference type="GO" id="GO:0036503">
    <property type="term" value="P:ERAD pathway"/>
    <property type="evidence" value="ECO:0007669"/>
    <property type="project" value="TreeGrafter"/>
</dbReference>
<comment type="pathway">
    <text evidence="3">Protein modification; protein ubiquitination.</text>
</comment>
<evidence type="ECO:0000256" key="5">
    <source>
        <dbReference type="ARBA" id="ARBA00012483"/>
    </source>
</evidence>
<evidence type="ECO:0000256" key="4">
    <source>
        <dbReference type="ARBA" id="ARBA00010089"/>
    </source>
</evidence>
<dbReference type="InterPro" id="IPR024766">
    <property type="entry name" value="Znf_RING_H2"/>
</dbReference>
<comment type="subcellular location">
    <subcellularLocation>
        <location evidence="2">Endoplasmic reticulum membrane</location>
        <topology evidence="2">Multi-pass membrane protein</topology>
    </subcellularLocation>
</comment>
<sequence>MPPIEALRHRTRDAISSISSNKLALYAVLSVFATAGCIVNGARNHSNFYSVMIYLSRSSASVLIFANFGLLLAVFCGHLVQLIFFGPLRAVEVERLYDRTWYFITESLLSFTIFRDEFDASFAVMFCFLVFVKAFHWLASDRIEWMDQRPYPGPPLLFHIRMSLLFMILWLTDTIMLLIAVESNLANGVSCMVLFACEYGVLLSSCFSTVSKYMLSVYDFRRASIRGGENAPPWEHKSVITFYIDLATDFLKLATYSVFFVVIMMFYGVPLNIIRDVFMTGRSFFMRLRALHRYRTATRNMDERYPNATAEELEAMSDRTCIICREEMVQQPAPNEQGPNPPEGPNQTPKKLPCGHIFHFYCLRSWLERQQSCPTCRRTVLETTPQGQAPQNGVARPANQPGNAAGAANAPAGNAAGQAGANQRMNNINNAARFVGGLFGGGAARPAGVPAAPQPAQTQAPQQPPNNRIHVQHLPAGGLVVQYHIHYGPGGQQGTGTPTVTTSRPPLQDVQPLEGFMGPNGVWQPWPNPANEAPTTRAPTSPTSPTSPTTSTGSQETASSTSTSTATPSQGSETEISAREAARAAFLRRMNAGGPSSTSDGTAAEVSAPTASASATSATAPTATTPTPTMTTPTPTTTTSPAPLQVPLLIPAVDEIEIRRAPPSAARMSDEELGRMDRLTREAIDERLRVLESVSQTVYGCVDELMRLRSSLPARATPQEGEEANQAGSSGSTGS</sequence>
<evidence type="ECO:0000256" key="7">
    <source>
        <dbReference type="ARBA" id="ARBA00022692"/>
    </source>
</evidence>
<dbReference type="GO" id="GO:0043161">
    <property type="term" value="P:proteasome-mediated ubiquitin-dependent protein catabolic process"/>
    <property type="evidence" value="ECO:0007669"/>
    <property type="project" value="TreeGrafter"/>
</dbReference>
<dbReference type="RefSeq" id="XP_003029490.1">
    <property type="nucleotide sequence ID" value="XM_003029444.1"/>
</dbReference>
<evidence type="ECO:0000313" key="19">
    <source>
        <dbReference type="EMBL" id="EFI94587.1"/>
    </source>
</evidence>
<feature type="region of interest" description="Disordered" evidence="16">
    <location>
        <begin position="446"/>
        <end position="470"/>
    </location>
</feature>
<keyword evidence="7 17" id="KW-0812">Transmembrane</keyword>
<gene>
    <name evidence="19" type="ORF">SCHCODRAFT_83020</name>
</gene>
<dbReference type="eggNOG" id="KOG0802">
    <property type="taxonomic scope" value="Eukaryota"/>
</dbReference>
<dbReference type="InParanoid" id="D8QCT7"/>
<feature type="region of interest" description="Disordered" evidence="16">
    <location>
        <begin position="713"/>
        <end position="735"/>
    </location>
</feature>
<dbReference type="UniPathway" id="UPA00143"/>
<keyword evidence="10" id="KW-0833">Ubl conjugation pathway</keyword>
<feature type="transmembrane region" description="Helical" evidence="17">
    <location>
        <begin position="193"/>
        <end position="215"/>
    </location>
</feature>
<evidence type="ECO:0000256" key="17">
    <source>
        <dbReference type="SAM" id="Phobius"/>
    </source>
</evidence>
<dbReference type="AlphaFoldDB" id="D8QCT7"/>
<feature type="transmembrane region" description="Helical" evidence="17">
    <location>
        <begin position="120"/>
        <end position="139"/>
    </location>
</feature>
<keyword evidence="8" id="KW-0479">Metal-binding</keyword>
<evidence type="ECO:0000256" key="10">
    <source>
        <dbReference type="ARBA" id="ARBA00022786"/>
    </source>
</evidence>
<evidence type="ECO:0000256" key="14">
    <source>
        <dbReference type="ARBA" id="ARBA00023136"/>
    </source>
</evidence>
<feature type="compositionally biased region" description="Low complexity" evidence="16">
    <location>
        <begin position="607"/>
        <end position="643"/>
    </location>
</feature>
<dbReference type="InterPro" id="IPR050731">
    <property type="entry name" value="HRD1_E3_ubiq-ligases"/>
</dbReference>
<feature type="region of interest" description="Disordered" evidence="16">
    <location>
        <begin position="384"/>
        <end position="419"/>
    </location>
</feature>
<dbReference type="GO" id="GO:0061630">
    <property type="term" value="F:ubiquitin protein ligase activity"/>
    <property type="evidence" value="ECO:0007669"/>
    <property type="project" value="UniProtKB-EC"/>
</dbReference>
<feature type="transmembrane region" description="Helical" evidence="17">
    <location>
        <begin position="160"/>
        <end position="181"/>
    </location>
</feature>
<feature type="transmembrane region" description="Helical" evidence="17">
    <location>
        <begin position="62"/>
        <end position="84"/>
    </location>
</feature>
<dbReference type="VEuPathDB" id="FungiDB:SCHCODRAFT_02375157"/>
<feature type="region of interest" description="Disordered" evidence="16">
    <location>
        <begin position="485"/>
        <end position="577"/>
    </location>
</feature>
<dbReference type="GO" id="GO:0016567">
    <property type="term" value="P:protein ubiquitination"/>
    <property type="evidence" value="ECO:0007669"/>
    <property type="project" value="UniProtKB-UniPathway"/>
</dbReference>
<dbReference type="InterPro" id="IPR057992">
    <property type="entry name" value="TPR_SYVN1_N"/>
</dbReference>
<dbReference type="PANTHER" id="PTHR22763">
    <property type="entry name" value="RING ZINC FINGER PROTEIN"/>
    <property type="match status" value="1"/>
</dbReference>
<comment type="similarity">
    <text evidence="4">Belongs to the HRD1 family.</text>
</comment>
<keyword evidence="14 17" id="KW-0472">Membrane</keyword>
<dbReference type="EMBL" id="GL377309">
    <property type="protein sequence ID" value="EFI94587.1"/>
    <property type="molecule type" value="Genomic_DNA"/>
</dbReference>
<protein>
    <recommendedName>
        <fullName evidence="5">RING-type E3 ubiquitin transferase</fullName>
        <ecNumber evidence="5">2.3.2.27</ecNumber>
    </recommendedName>
</protein>